<dbReference type="EMBL" id="QOQW01000003">
    <property type="protein sequence ID" value="RCK81041.1"/>
    <property type="molecule type" value="Genomic_DNA"/>
</dbReference>
<evidence type="ECO:0000313" key="2">
    <source>
        <dbReference type="Proteomes" id="UP000252355"/>
    </source>
</evidence>
<reference evidence="1 2" key="1">
    <citation type="submission" date="2018-05" db="EMBL/GenBank/DDBJ databases">
        <title>A metagenomic window into the 2 km-deep terrestrial subsurface aquifer revealed taxonomically and functionally diverse microbial community comprising novel uncultured bacterial lineages.</title>
        <authorList>
            <person name="Kadnikov V.V."/>
            <person name="Mardanov A.V."/>
            <person name="Beletsky A.V."/>
            <person name="Banks D."/>
            <person name="Pimenov N.V."/>
            <person name="Frank Y.A."/>
            <person name="Karnachuk O.V."/>
            <person name="Ravin N.V."/>
        </authorList>
    </citation>
    <scope>NUCLEOTIDE SEQUENCE [LARGE SCALE GENOMIC DNA]</scope>
    <source>
        <strain evidence="1">BY5</strain>
    </source>
</reference>
<sequence>MFTPASSAFVRVSRGSLPLLLGLAVGLTMLVSLDPVWARSRRAPRPLILRLRQSWPLTDGQTTVLSYGGKEFRFAPQSFWAEGSRVRFVNRFEPCLVEYEGGQPILTQVAPVAHDEDRKLAARFFSDLIEAGPWIWLLEQSTATIRRARADGTIDATWLLTEAEGAIITRFWPAGPGKFWLYDRGRGLLLLRSCENAPDPDRDAPGPEFPLSADSLAARHGHLVVADREGDVDWIITRRPAADPTAEPLVLATLEAEEVRLLDVDETGTAFAYVRDRRGPALLRFVAGQAPERFALAGPWRFPADAGRIAQIIAPRQLLVLVMRRPDEIALAEVTLP</sequence>
<name>A0A367ZUM6_9BACT</name>
<accession>A0A367ZUM6</accession>
<dbReference type="Proteomes" id="UP000252355">
    <property type="component" value="Unassembled WGS sequence"/>
</dbReference>
<organism evidence="1 2">
    <name type="scientific">Candidatus Ozemobacter sibiricus</name>
    <dbReference type="NCBI Taxonomy" id="2268124"/>
    <lineage>
        <taxon>Bacteria</taxon>
        <taxon>Candidatus Ozemobacteria</taxon>
        <taxon>Candidatus Ozemobacterales</taxon>
        <taxon>Candidatus Ozemobacteraceae</taxon>
        <taxon>Candidatus Ozemobacter</taxon>
    </lineage>
</organism>
<dbReference type="AlphaFoldDB" id="A0A367ZUM6"/>
<evidence type="ECO:0000313" key="1">
    <source>
        <dbReference type="EMBL" id="RCK81041.1"/>
    </source>
</evidence>
<protein>
    <submittedName>
        <fullName evidence="1">Uncharacterized protein</fullName>
    </submittedName>
</protein>
<gene>
    <name evidence="1" type="ORF">OZSIB_2418</name>
</gene>
<comment type="caution">
    <text evidence="1">The sequence shown here is derived from an EMBL/GenBank/DDBJ whole genome shotgun (WGS) entry which is preliminary data.</text>
</comment>
<proteinExistence type="predicted"/>